<dbReference type="AlphaFoldDB" id="B9X9V7"/>
<dbReference type="GO" id="GO:0016746">
    <property type="term" value="F:acyltransferase activity"/>
    <property type="evidence" value="ECO:0007669"/>
    <property type="project" value="UniProtKB-KW"/>
</dbReference>
<dbReference type="SUPFAM" id="SSF47005">
    <property type="entry name" value="Peripheral subunit-binding domain of 2-oxo acid dehydrogenase complex"/>
    <property type="match status" value="1"/>
</dbReference>
<dbReference type="PROSITE" id="PS50968">
    <property type="entry name" value="BIOTINYL_LIPOYL"/>
    <property type="match status" value="1"/>
</dbReference>
<dbReference type="FunFam" id="3.30.559.10:FF:000007">
    <property type="entry name" value="Dihydrolipoamide acetyltransferase component of pyruvate dehydrogenase complex"/>
    <property type="match status" value="1"/>
</dbReference>
<comment type="cofactor">
    <cofactor evidence="1 6">
        <name>(R)-lipoate</name>
        <dbReference type="ChEBI" id="CHEBI:83088"/>
    </cofactor>
</comment>
<dbReference type="Gene3D" id="2.40.50.100">
    <property type="match status" value="1"/>
</dbReference>
<evidence type="ECO:0000313" key="9">
    <source>
        <dbReference type="EMBL" id="EEF63298.1"/>
    </source>
</evidence>
<protein>
    <recommendedName>
        <fullName evidence="6">Dihydrolipoamide acetyltransferase component of pyruvate dehydrogenase complex</fullName>
        <ecNumber evidence="6">2.3.1.-</ecNumber>
    </recommendedName>
</protein>
<evidence type="ECO:0000259" key="8">
    <source>
        <dbReference type="PROSITE" id="PS51826"/>
    </source>
</evidence>
<keyword evidence="5 6" id="KW-0012">Acyltransferase</keyword>
<dbReference type="PROSITE" id="PS51826">
    <property type="entry name" value="PSBD"/>
    <property type="match status" value="1"/>
</dbReference>
<dbReference type="PROSITE" id="PS00189">
    <property type="entry name" value="LIPOYL"/>
    <property type="match status" value="1"/>
</dbReference>
<dbReference type="GO" id="GO:0045254">
    <property type="term" value="C:pyruvate dehydrogenase complex"/>
    <property type="evidence" value="ECO:0007669"/>
    <property type="project" value="InterPro"/>
</dbReference>
<feature type="domain" description="Peripheral subunit-binding (PSBD)" evidence="8">
    <location>
        <begin position="123"/>
        <end position="160"/>
    </location>
</feature>
<keyword evidence="4 6" id="KW-0450">Lipoyl</keyword>
<accession>B9X9V7</accession>
<comment type="caution">
    <text evidence="9">The sequence shown here is derived from an EMBL/GenBank/DDBJ whole genome shotgun (WGS) entry which is preliminary data.</text>
</comment>
<evidence type="ECO:0000256" key="4">
    <source>
        <dbReference type="ARBA" id="ARBA00022823"/>
    </source>
</evidence>
<dbReference type="InterPro" id="IPR001078">
    <property type="entry name" value="2-oxoacid_DH_actylTfrase"/>
</dbReference>
<organism evidence="9 10">
    <name type="scientific">Pedosphaera parvula (strain Ellin514)</name>
    <dbReference type="NCBI Taxonomy" id="320771"/>
    <lineage>
        <taxon>Bacteria</taxon>
        <taxon>Pseudomonadati</taxon>
        <taxon>Verrucomicrobiota</taxon>
        <taxon>Pedosphaerae</taxon>
        <taxon>Pedosphaerales</taxon>
        <taxon>Pedosphaeraceae</taxon>
        <taxon>Pedosphaera</taxon>
    </lineage>
</organism>
<name>B9X9V7_PEDPL</name>
<dbReference type="STRING" id="320771.Cflav_PD5933"/>
<dbReference type="PANTHER" id="PTHR23151">
    <property type="entry name" value="DIHYDROLIPOAMIDE ACETYL/SUCCINYL-TRANSFERASE-RELATED"/>
    <property type="match status" value="1"/>
</dbReference>
<proteinExistence type="inferred from homology"/>
<dbReference type="Pfam" id="PF00198">
    <property type="entry name" value="2-oxoacid_dh"/>
    <property type="match status" value="1"/>
</dbReference>
<evidence type="ECO:0000256" key="6">
    <source>
        <dbReference type="RuleBase" id="RU003423"/>
    </source>
</evidence>
<dbReference type="EC" id="2.3.1.-" evidence="6"/>
<evidence type="ECO:0000256" key="2">
    <source>
        <dbReference type="ARBA" id="ARBA00007317"/>
    </source>
</evidence>
<evidence type="ECO:0000259" key="7">
    <source>
        <dbReference type="PROSITE" id="PS50968"/>
    </source>
</evidence>
<dbReference type="PANTHER" id="PTHR23151:SF90">
    <property type="entry name" value="DIHYDROLIPOYLLYSINE-RESIDUE ACETYLTRANSFERASE COMPONENT OF PYRUVATE DEHYDROGENASE COMPLEX, MITOCHONDRIAL-RELATED"/>
    <property type="match status" value="1"/>
</dbReference>
<evidence type="ECO:0000313" key="10">
    <source>
        <dbReference type="Proteomes" id="UP000003688"/>
    </source>
</evidence>
<dbReference type="OrthoDB" id="9805770at2"/>
<dbReference type="InterPro" id="IPR036625">
    <property type="entry name" value="E3-bd_dom_sf"/>
</dbReference>
<keyword evidence="3 6" id="KW-0808">Transferase</keyword>
<dbReference type="SUPFAM" id="SSF51230">
    <property type="entry name" value="Single hybrid motif"/>
    <property type="match status" value="1"/>
</dbReference>
<dbReference type="InterPro" id="IPR004167">
    <property type="entry name" value="PSBD"/>
</dbReference>
<dbReference type="SUPFAM" id="SSF52777">
    <property type="entry name" value="CoA-dependent acyltransferases"/>
    <property type="match status" value="1"/>
</dbReference>
<dbReference type="EMBL" id="ABOX02000001">
    <property type="protein sequence ID" value="EEF63298.1"/>
    <property type="molecule type" value="Genomic_DNA"/>
</dbReference>
<feature type="domain" description="Lipoyl-binding" evidence="7">
    <location>
        <begin position="2"/>
        <end position="77"/>
    </location>
</feature>
<sequence length="411" mass="43248">MSAYVEMPKLSDTMTEGTVVKWRKAVGDTVEVGDILAEIETDKAVMEMESFEEGVLNEIYVQPGEKAAIGQKLAMIGTAGEKAPAKANGAPVAEKAKVEATKAAVIAPQPAAKPQAVSGSRVKASPLAKKIATSKGVDISSLQGSGPGGRVVAKDVEGASASAPAPKSAAPAPIAVPAPTLADKRIPLTGMRKVIAERLLQSKTQIPHFYLHIEVNAEELMRTRGQINTLAEKSGQAKLTVNDFVLKAAIMAAVRVPAVNASFAGDAVVQYANINMAVAVAIDDGLVTPVIREAQKKSLREINEIVKDLATRARTKKLKPDEYQGGTITVSNLGSYGIENFSAIINPPQAMILSVGAIVKKPVVNDKDQIVVGQRMSVGLSADHRVVDGAIGAQYLAELRQILENPVTMLL</sequence>
<evidence type="ECO:0000256" key="3">
    <source>
        <dbReference type="ARBA" id="ARBA00022679"/>
    </source>
</evidence>
<reference evidence="9 10" key="1">
    <citation type="journal article" date="2011" name="J. Bacteriol.">
        <title>Genome sequence of 'Pedosphaera parvula' Ellin514, an aerobic Verrucomicrobial isolate from pasture soil.</title>
        <authorList>
            <person name="Kant R."/>
            <person name="van Passel M.W."/>
            <person name="Sangwan P."/>
            <person name="Palva A."/>
            <person name="Lucas S."/>
            <person name="Copeland A."/>
            <person name="Lapidus A."/>
            <person name="Glavina Del Rio T."/>
            <person name="Dalin E."/>
            <person name="Tice H."/>
            <person name="Bruce D."/>
            <person name="Goodwin L."/>
            <person name="Pitluck S."/>
            <person name="Chertkov O."/>
            <person name="Larimer F.W."/>
            <person name="Land M.L."/>
            <person name="Hauser L."/>
            <person name="Brettin T.S."/>
            <person name="Detter J.C."/>
            <person name="Han S."/>
            <person name="de Vos W.M."/>
            <person name="Janssen P.H."/>
            <person name="Smidt H."/>
        </authorList>
    </citation>
    <scope>NUCLEOTIDE SEQUENCE [LARGE SCALE GENOMIC DNA]</scope>
    <source>
        <strain evidence="9 10">Ellin514</strain>
    </source>
</reference>
<comment type="similarity">
    <text evidence="2 6">Belongs to the 2-oxoacid dehydrogenase family.</text>
</comment>
<dbReference type="InterPro" id="IPR000089">
    <property type="entry name" value="Biotin_lipoyl"/>
</dbReference>
<gene>
    <name evidence="9" type="ORF">Cflav_PD5933</name>
</gene>
<dbReference type="Gene3D" id="4.10.320.10">
    <property type="entry name" value="E3-binding domain"/>
    <property type="match status" value="1"/>
</dbReference>
<dbReference type="InterPro" id="IPR011053">
    <property type="entry name" value="Single_hybrid_motif"/>
</dbReference>
<dbReference type="Pfam" id="PF00364">
    <property type="entry name" value="Biotin_lipoyl"/>
    <property type="match status" value="1"/>
</dbReference>
<dbReference type="Proteomes" id="UP000003688">
    <property type="component" value="Unassembled WGS sequence"/>
</dbReference>
<keyword evidence="10" id="KW-1185">Reference proteome</keyword>
<dbReference type="GO" id="GO:0006086">
    <property type="term" value="P:pyruvate decarboxylation to acetyl-CoA"/>
    <property type="evidence" value="ECO:0007669"/>
    <property type="project" value="InterPro"/>
</dbReference>
<dbReference type="Pfam" id="PF02817">
    <property type="entry name" value="E3_binding"/>
    <property type="match status" value="1"/>
</dbReference>
<evidence type="ECO:0000256" key="5">
    <source>
        <dbReference type="ARBA" id="ARBA00023315"/>
    </source>
</evidence>
<dbReference type="InterPro" id="IPR045257">
    <property type="entry name" value="E2/Pdx1"/>
</dbReference>
<dbReference type="InterPro" id="IPR023213">
    <property type="entry name" value="CAT-like_dom_sf"/>
</dbReference>
<dbReference type="InterPro" id="IPR003016">
    <property type="entry name" value="2-oxoA_DH_lipoyl-BS"/>
</dbReference>
<dbReference type="CDD" id="cd06849">
    <property type="entry name" value="lipoyl_domain"/>
    <property type="match status" value="1"/>
</dbReference>
<evidence type="ECO:0000256" key="1">
    <source>
        <dbReference type="ARBA" id="ARBA00001938"/>
    </source>
</evidence>
<dbReference type="RefSeq" id="WP_007412605.1">
    <property type="nucleotide sequence ID" value="NZ_ABOX02000001.1"/>
</dbReference>
<dbReference type="Gene3D" id="3.30.559.10">
    <property type="entry name" value="Chloramphenicol acetyltransferase-like domain"/>
    <property type="match status" value="1"/>
</dbReference>